<name>A0A096AQC5_9BACT</name>
<dbReference type="EMBL" id="JRNS01000331">
    <property type="protein sequence ID" value="KGF48901.1"/>
    <property type="molecule type" value="Genomic_DNA"/>
</dbReference>
<feature type="transmembrane region" description="Helical" evidence="1">
    <location>
        <begin position="9"/>
        <end position="30"/>
    </location>
</feature>
<evidence type="ECO:0000313" key="3">
    <source>
        <dbReference type="Proteomes" id="UP000029578"/>
    </source>
</evidence>
<dbReference type="AlphaFoldDB" id="A0A096AQC5"/>
<protein>
    <submittedName>
        <fullName evidence="2">Uncharacterized protein</fullName>
    </submittedName>
</protein>
<keyword evidence="1" id="KW-0472">Membrane</keyword>
<comment type="caution">
    <text evidence="2">The sequence shown here is derived from an EMBL/GenBank/DDBJ whole genome shotgun (WGS) entry which is preliminary data.</text>
</comment>
<keyword evidence="1" id="KW-0812">Transmembrane</keyword>
<organism evidence="2 3">
    <name type="scientific">Prevotella melaninogenica DNF00666</name>
    <dbReference type="NCBI Taxonomy" id="1401073"/>
    <lineage>
        <taxon>Bacteria</taxon>
        <taxon>Pseudomonadati</taxon>
        <taxon>Bacteroidota</taxon>
        <taxon>Bacteroidia</taxon>
        <taxon>Bacteroidales</taxon>
        <taxon>Prevotellaceae</taxon>
        <taxon>Prevotella</taxon>
    </lineage>
</organism>
<proteinExistence type="predicted"/>
<dbReference type="Proteomes" id="UP000029578">
    <property type="component" value="Unassembled WGS sequence"/>
</dbReference>
<sequence>MKAMKRNRVVIYISVVTGIILVVLCVIKYIPVYNIYMGKLRAKDLIERLETYKKQHGEYPETLKPIGFPKAELGEYVEYKGTCYYYTRQSECDFELEITDGLDSPIYYSLAEKWFSVNRAKIIKQLTEPLYKKYLLAESSNKLTTSVRSNVTKSEKENIPFFNYTTADSIIFIKKFYDKKHIDSKGFALVDVKTKRIKPIGSWTIFTYNGKSYQVTYDKDSSKGQILSRLYLWATCRYE</sequence>
<accession>A0A096AQC5</accession>
<evidence type="ECO:0000256" key="1">
    <source>
        <dbReference type="SAM" id="Phobius"/>
    </source>
</evidence>
<keyword evidence="1" id="KW-1133">Transmembrane helix</keyword>
<reference evidence="2 3" key="1">
    <citation type="submission" date="2014-07" db="EMBL/GenBank/DDBJ databases">
        <authorList>
            <person name="McCorrison J."/>
            <person name="Sanka R."/>
            <person name="Torralba M."/>
            <person name="Gillis M."/>
            <person name="Haft D.H."/>
            <person name="Methe B."/>
            <person name="Sutton G."/>
            <person name="Nelson K.E."/>
        </authorList>
    </citation>
    <scope>NUCLEOTIDE SEQUENCE [LARGE SCALE GENOMIC DNA]</scope>
    <source>
        <strain evidence="2 3">DNF00666</strain>
    </source>
</reference>
<gene>
    <name evidence="2" type="ORF">HMPREF0661_06320</name>
</gene>
<evidence type="ECO:0000313" key="2">
    <source>
        <dbReference type="EMBL" id="KGF48901.1"/>
    </source>
</evidence>